<reference evidence="2" key="2">
    <citation type="submission" date="2020-09" db="EMBL/GenBank/DDBJ databases">
        <authorList>
            <person name="Sun Q."/>
            <person name="Ohkuma M."/>
        </authorList>
    </citation>
    <scope>NUCLEOTIDE SEQUENCE</scope>
    <source>
        <strain evidence="2">JCM 3091</strain>
    </source>
</reference>
<dbReference type="RefSeq" id="WP_189112110.1">
    <property type="nucleotide sequence ID" value="NZ_BMQC01000001.1"/>
</dbReference>
<comment type="caution">
    <text evidence="2">The sequence shown here is derived from an EMBL/GenBank/DDBJ whole genome shotgun (WGS) entry which is preliminary data.</text>
</comment>
<feature type="signal peptide" evidence="1">
    <location>
        <begin position="1"/>
        <end position="26"/>
    </location>
</feature>
<keyword evidence="3" id="KW-1185">Reference proteome</keyword>
<sequence>MSLSRTRVTLASGVLLGTLAATAAWAQWFTSGRTTAISQAESISFSVDAVTITGPPLRPGGAGGLRIRLTNHKPFAVRVVMVLADGPVTVDAAHPGCVRTGVSLVSPIYTSWLLAPRQTKEFATSNKVRMTNGSDNGCQGAMFHVPLRATATTA</sequence>
<dbReference type="EMBL" id="BMQC01000001">
    <property type="protein sequence ID" value="GGK11815.1"/>
    <property type="molecule type" value="Genomic_DNA"/>
</dbReference>
<name>A0A8J3BCN3_9ACTN</name>
<gene>
    <name evidence="2" type="ORF">GCM10010124_00580</name>
</gene>
<dbReference type="Proteomes" id="UP000662200">
    <property type="component" value="Unassembled WGS sequence"/>
</dbReference>
<keyword evidence="1" id="KW-0732">Signal</keyword>
<protein>
    <submittedName>
        <fullName evidence="2">Uncharacterized protein</fullName>
    </submittedName>
</protein>
<evidence type="ECO:0000313" key="2">
    <source>
        <dbReference type="EMBL" id="GGK11815.1"/>
    </source>
</evidence>
<evidence type="ECO:0000313" key="3">
    <source>
        <dbReference type="Proteomes" id="UP000662200"/>
    </source>
</evidence>
<evidence type="ECO:0000256" key="1">
    <source>
        <dbReference type="SAM" id="SignalP"/>
    </source>
</evidence>
<reference evidence="2" key="1">
    <citation type="journal article" date="2014" name="Int. J. Syst. Evol. Microbiol.">
        <title>Complete genome sequence of Corynebacterium casei LMG S-19264T (=DSM 44701T), isolated from a smear-ripened cheese.</title>
        <authorList>
            <consortium name="US DOE Joint Genome Institute (JGI-PGF)"/>
            <person name="Walter F."/>
            <person name="Albersmeier A."/>
            <person name="Kalinowski J."/>
            <person name="Ruckert C."/>
        </authorList>
    </citation>
    <scope>NUCLEOTIDE SEQUENCE</scope>
    <source>
        <strain evidence="2">JCM 3091</strain>
    </source>
</reference>
<proteinExistence type="predicted"/>
<accession>A0A8J3BCN3</accession>
<organism evidence="2 3">
    <name type="scientific">Pilimelia terevasa</name>
    <dbReference type="NCBI Taxonomy" id="53372"/>
    <lineage>
        <taxon>Bacteria</taxon>
        <taxon>Bacillati</taxon>
        <taxon>Actinomycetota</taxon>
        <taxon>Actinomycetes</taxon>
        <taxon>Micromonosporales</taxon>
        <taxon>Micromonosporaceae</taxon>
        <taxon>Pilimelia</taxon>
    </lineage>
</organism>
<feature type="chain" id="PRO_5035298549" evidence="1">
    <location>
        <begin position="27"/>
        <end position="154"/>
    </location>
</feature>
<dbReference type="AlphaFoldDB" id="A0A8J3BCN3"/>